<dbReference type="STRING" id="692418.SAMN04488029_0516"/>
<gene>
    <name evidence="2" type="ORF">SAMN04488029_0516</name>
</gene>
<dbReference type="Pfam" id="PF22818">
    <property type="entry name" value="ApeI-like"/>
    <property type="match status" value="1"/>
</dbReference>
<dbReference type="Proteomes" id="UP000192472">
    <property type="component" value="Unassembled WGS sequence"/>
</dbReference>
<name>A0A1W2G6N7_REIFA</name>
<dbReference type="InterPro" id="IPR029069">
    <property type="entry name" value="HotDog_dom_sf"/>
</dbReference>
<dbReference type="SUPFAM" id="SSF54637">
    <property type="entry name" value="Thioesterase/thiol ester dehydrase-isomerase"/>
    <property type="match status" value="1"/>
</dbReference>
<protein>
    <submittedName>
        <fullName evidence="2">3-hydroxyacyl-[acyl-carrier-protein] dehydratase</fullName>
    </submittedName>
</protein>
<reference evidence="2 3" key="1">
    <citation type="submission" date="2017-04" db="EMBL/GenBank/DDBJ databases">
        <authorList>
            <person name="Afonso C.L."/>
            <person name="Miller P.J."/>
            <person name="Scott M.A."/>
            <person name="Spackman E."/>
            <person name="Goraichik I."/>
            <person name="Dimitrov K.M."/>
            <person name="Suarez D.L."/>
            <person name="Swayne D.E."/>
        </authorList>
    </citation>
    <scope>NUCLEOTIDE SEQUENCE [LARGE SCALE GENOMIC DNA]</scope>
    <source>
        <strain evidence="2 3">DSM 26133</strain>
    </source>
</reference>
<sequence>MTTENFEQLVQLQETNSNASGYTFEVIINREHAIFKGHFPERAILPGVAMVEIFRRATELATGKKLRMKSSKSLKFLKMVEPSQTTRLNLSLSFKSIDKKIVAQGELNTEEGVYFKEMATFIED</sequence>
<dbReference type="GO" id="GO:0016829">
    <property type="term" value="F:lyase activity"/>
    <property type="evidence" value="ECO:0007669"/>
    <property type="project" value="UniProtKB-KW"/>
</dbReference>
<dbReference type="OrthoDB" id="9772788at2"/>
<accession>A0A1W2G6N7</accession>
<feature type="domain" description="ApeI dehydratase-like" evidence="1">
    <location>
        <begin position="18"/>
        <end position="94"/>
    </location>
</feature>
<keyword evidence="3" id="KW-1185">Reference proteome</keyword>
<evidence type="ECO:0000313" key="2">
    <source>
        <dbReference type="EMBL" id="SMD32174.1"/>
    </source>
</evidence>
<organism evidence="2 3">
    <name type="scientific">Reichenbachiella faecimaris</name>
    <dbReference type="NCBI Taxonomy" id="692418"/>
    <lineage>
        <taxon>Bacteria</taxon>
        <taxon>Pseudomonadati</taxon>
        <taxon>Bacteroidota</taxon>
        <taxon>Cytophagia</taxon>
        <taxon>Cytophagales</taxon>
        <taxon>Reichenbachiellaceae</taxon>
        <taxon>Reichenbachiella</taxon>
    </lineage>
</organism>
<dbReference type="RefSeq" id="WP_084370853.1">
    <property type="nucleotide sequence ID" value="NZ_FWYF01000001.1"/>
</dbReference>
<proteinExistence type="predicted"/>
<dbReference type="Gene3D" id="3.10.129.10">
    <property type="entry name" value="Hotdog Thioesterase"/>
    <property type="match status" value="1"/>
</dbReference>
<dbReference type="EMBL" id="FWYF01000001">
    <property type="protein sequence ID" value="SMD32174.1"/>
    <property type="molecule type" value="Genomic_DNA"/>
</dbReference>
<evidence type="ECO:0000259" key="1">
    <source>
        <dbReference type="Pfam" id="PF22818"/>
    </source>
</evidence>
<dbReference type="AlphaFoldDB" id="A0A1W2G6N7"/>
<evidence type="ECO:0000313" key="3">
    <source>
        <dbReference type="Proteomes" id="UP000192472"/>
    </source>
</evidence>
<dbReference type="InterPro" id="IPR054545">
    <property type="entry name" value="ApeI-like"/>
</dbReference>